<dbReference type="EMBL" id="SMDC01000017">
    <property type="protein sequence ID" value="TCW32653.1"/>
    <property type="molecule type" value="Genomic_DNA"/>
</dbReference>
<evidence type="ECO:0000313" key="3">
    <source>
        <dbReference type="Proteomes" id="UP000295247"/>
    </source>
</evidence>
<dbReference type="RefSeq" id="WP_132230628.1">
    <property type="nucleotide sequence ID" value="NZ_NRRH01000028.1"/>
</dbReference>
<feature type="compositionally biased region" description="Acidic residues" evidence="1">
    <location>
        <begin position="329"/>
        <end position="339"/>
    </location>
</feature>
<dbReference type="Proteomes" id="UP000295247">
    <property type="component" value="Unassembled WGS sequence"/>
</dbReference>
<feature type="region of interest" description="Disordered" evidence="1">
    <location>
        <begin position="1"/>
        <end position="22"/>
    </location>
</feature>
<feature type="compositionally biased region" description="Polar residues" evidence="1">
    <location>
        <begin position="1"/>
        <end position="12"/>
    </location>
</feature>
<feature type="compositionally biased region" description="Polar residues" evidence="1">
    <location>
        <begin position="275"/>
        <end position="288"/>
    </location>
</feature>
<proteinExistence type="predicted"/>
<evidence type="ECO:0000256" key="1">
    <source>
        <dbReference type="SAM" id="MobiDB-lite"/>
    </source>
</evidence>
<dbReference type="AlphaFoldDB" id="A0A4R4A4G4"/>
<feature type="region of interest" description="Disordered" evidence="1">
    <location>
        <begin position="271"/>
        <end position="365"/>
    </location>
</feature>
<reference evidence="2 3" key="1">
    <citation type="submission" date="2019-03" db="EMBL/GenBank/DDBJ databases">
        <title>Genomic Encyclopedia of Type Strains, Phase IV (KMG-IV): sequencing the most valuable type-strain genomes for metagenomic binning, comparative biology and taxonomic classification.</title>
        <authorList>
            <person name="Goeker M."/>
        </authorList>
    </citation>
    <scope>NUCLEOTIDE SEQUENCE [LARGE SCALE GENOMIC DNA]</scope>
    <source>
        <strain evidence="2 3">DSM 203</strain>
    </source>
</reference>
<evidence type="ECO:0000313" key="2">
    <source>
        <dbReference type="EMBL" id="TCW32653.1"/>
    </source>
</evidence>
<accession>A0A4R4A4G4</accession>
<feature type="region of interest" description="Disordered" evidence="1">
    <location>
        <begin position="387"/>
        <end position="410"/>
    </location>
</feature>
<comment type="caution">
    <text evidence="2">The sequence shown here is derived from an EMBL/GenBank/DDBJ whole genome shotgun (WGS) entry which is preliminary data.</text>
</comment>
<feature type="compositionally biased region" description="Low complexity" evidence="1">
    <location>
        <begin position="304"/>
        <end position="323"/>
    </location>
</feature>
<organism evidence="2 3">
    <name type="scientific">Marichromatium gracile</name>
    <name type="common">Chromatium gracile</name>
    <dbReference type="NCBI Taxonomy" id="1048"/>
    <lineage>
        <taxon>Bacteria</taxon>
        <taxon>Pseudomonadati</taxon>
        <taxon>Pseudomonadota</taxon>
        <taxon>Gammaproteobacteria</taxon>
        <taxon>Chromatiales</taxon>
        <taxon>Chromatiaceae</taxon>
        <taxon>Marichromatium</taxon>
    </lineage>
</organism>
<gene>
    <name evidence="2" type="ORF">EDC29_11719</name>
</gene>
<protein>
    <submittedName>
        <fullName evidence="2">Uncharacterized protein</fullName>
    </submittedName>
</protein>
<name>A0A4R4A4G4_MARGR</name>
<sequence>MTTELANATTHQPAAPANPFARAHMPEHTNAGTVTIESERAIAEAQGKLIIAKRFPRDQARAFDRVMESCSRPSLASSAEYAFPRGGQTVRGPSIRLAEELARCWGNLDYGIRELSRKGGVSEMEAYCWDLETNTCSSQKFTVRHIRDTKGGGKALSDERDIYELTANQGGRRLRARILAILPPDLVDAAVERCRQTLAGNSAEPISDRVRKMITAFKGFGVTEAHLSTYLGKSLDKVLSDDLADLASVYNSIKTGTASASDFFNRRDDERAPRSFQSIGSQQPSVAPQSPEVGDPGQAAGHHPSTSADAASSPSNAASVTAPEQAPQEPDDNLDDGDSGVDARGIPWDERIHSSSRARTADGAWRRKRGVDPALVERIERELMDEGDLTTNPPSDEIGQAQTQDQPGAPPLTIDRILAGISAAEDSDTVDEWVDLSRDINPSVARGDQIRRAANERCAYLEARAART</sequence>
<feature type="compositionally biased region" description="Polar residues" evidence="1">
    <location>
        <begin position="389"/>
        <end position="406"/>
    </location>
</feature>